<feature type="domain" description="CzcB-like barrel-sandwich hybrid" evidence="3">
    <location>
        <begin position="58"/>
        <end position="196"/>
    </location>
</feature>
<evidence type="ECO:0000256" key="1">
    <source>
        <dbReference type="ARBA" id="ARBA00009477"/>
    </source>
</evidence>
<organism evidence="5 6">
    <name type="scientific">Paenibacillus antibioticophila</name>
    <dbReference type="NCBI Taxonomy" id="1274374"/>
    <lineage>
        <taxon>Bacteria</taxon>
        <taxon>Bacillati</taxon>
        <taxon>Bacillota</taxon>
        <taxon>Bacilli</taxon>
        <taxon>Bacillales</taxon>
        <taxon>Paenibacillaceae</taxon>
        <taxon>Paenibacillus</taxon>
    </lineage>
</organism>
<name>A0A919XVW8_9BACL</name>
<feature type="domain" description="YknX-like C-terminal permuted SH3-like" evidence="4">
    <location>
        <begin position="286"/>
        <end position="354"/>
    </location>
</feature>
<dbReference type="InterPro" id="IPR058637">
    <property type="entry name" value="YknX-like_C"/>
</dbReference>
<dbReference type="InterPro" id="IPR058647">
    <property type="entry name" value="BSH_CzcB-like"/>
</dbReference>
<dbReference type="PANTHER" id="PTHR30469:SF33">
    <property type="entry name" value="SLR1207 PROTEIN"/>
    <property type="match status" value="1"/>
</dbReference>
<dbReference type="GO" id="GO:0015562">
    <property type="term" value="F:efflux transmembrane transporter activity"/>
    <property type="evidence" value="ECO:0007669"/>
    <property type="project" value="TreeGrafter"/>
</dbReference>
<dbReference type="Gene3D" id="2.40.420.20">
    <property type="match status" value="1"/>
</dbReference>
<comment type="similarity">
    <text evidence="1">Belongs to the membrane fusion protein (MFP) (TC 8.A.1) family.</text>
</comment>
<dbReference type="SUPFAM" id="SSF111369">
    <property type="entry name" value="HlyD-like secretion proteins"/>
    <property type="match status" value="1"/>
</dbReference>
<comment type="caution">
    <text evidence="5">The sequence shown here is derived from an EMBL/GenBank/DDBJ whole genome shotgun (WGS) entry which is preliminary data.</text>
</comment>
<dbReference type="Gene3D" id="2.40.50.100">
    <property type="match status" value="1"/>
</dbReference>
<feature type="coiled-coil region" evidence="2">
    <location>
        <begin position="91"/>
        <end position="167"/>
    </location>
</feature>
<evidence type="ECO:0000256" key="2">
    <source>
        <dbReference type="SAM" id="Coils"/>
    </source>
</evidence>
<dbReference type="AlphaFoldDB" id="A0A919XVW8"/>
<dbReference type="GO" id="GO:1990281">
    <property type="term" value="C:efflux pump complex"/>
    <property type="evidence" value="ECO:0007669"/>
    <property type="project" value="TreeGrafter"/>
</dbReference>
<dbReference type="Proteomes" id="UP000681162">
    <property type="component" value="Unassembled WGS sequence"/>
</dbReference>
<dbReference type="Pfam" id="PF25989">
    <property type="entry name" value="YknX_C"/>
    <property type="match status" value="1"/>
</dbReference>
<dbReference type="PANTHER" id="PTHR30469">
    <property type="entry name" value="MULTIDRUG RESISTANCE PROTEIN MDTA"/>
    <property type="match status" value="1"/>
</dbReference>
<evidence type="ECO:0000259" key="4">
    <source>
        <dbReference type="Pfam" id="PF25989"/>
    </source>
</evidence>
<dbReference type="Pfam" id="PF25973">
    <property type="entry name" value="BSH_CzcB"/>
    <property type="match status" value="1"/>
</dbReference>
<evidence type="ECO:0000313" key="5">
    <source>
        <dbReference type="EMBL" id="GIO37860.1"/>
    </source>
</evidence>
<keyword evidence="6" id="KW-1185">Reference proteome</keyword>
<proteinExistence type="inferred from homology"/>
<sequence>MGKKKILIAAVLGLAILVLVGVNLLNVNKAALVQSIEVTEGVITEEVFANGKLEPVDTAQLYAPVSGVVEAVSVKLGDTITEGQELLTLNMESVQEQLDKELLNLQMVEAERLQAKKQHFESFKQAKSQDAELEPEELDLTSYDLRIKSSELNIESLERQLASSSIKAEKGGVVTELAVQKGQMIAQGNLIVSIADFSAYQVRSNLNELDAGKVQAGMKAVVTGESFAGEFNGQVTYLAPIAQLAEATSKDPSVEMLIKLDEISPELKSGYNASISLEIPDKPRLLVPIQAIQYEGDGTFLFKVEEGQPMKAVKVPVQVGKEGEEQVEIVSGVSKGEKIIIEGTEGLRDGDKVKLQ</sequence>
<gene>
    <name evidence="5" type="ORF">J41TS12_27210</name>
</gene>
<dbReference type="NCBIfam" id="TIGR01730">
    <property type="entry name" value="RND_mfp"/>
    <property type="match status" value="1"/>
</dbReference>
<evidence type="ECO:0008006" key="7">
    <source>
        <dbReference type="Google" id="ProtNLM"/>
    </source>
</evidence>
<evidence type="ECO:0000259" key="3">
    <source>
        <dbReference type="Pfam" id="PF25973"/>
    </source>
</evidence>
<accession>A0A919XVW8</accession>
<dbReference type="RefSeq" id="WP_212940088.1">
    <property type="nucleotide sequence ID" value="NZ_BORR01000009.1"/>
</dbReference>
<dbReference type="EMBL" id="BORR01000009">
    <property type="protein sequence ID" value="GIO37860.1"/>
    <property type="molecule type" value="Genomic_DNA"/>
</dbReference>
<keyword evidence="2" id="KW-0175">Coiled coil</keyword>
<evidence type="ECO:0000313" key="6">
    <source>
        <dbReference type="Proteomes" id="UP000681162"/>
    </source>
</evidence>
<reference evidence="5 6" key="1">
    <citation type="submission" date="2021-03" db="EMBL/GenBank/DDBJ databases">
        <title>Antimicrobial resistance genes in bacteria isolated from Japanese honey, and their potential for conferring macrolide and lincosamide resistance in the American foulbrood pathogen Paenibacillus larvae.</title>
        <authorList>
            <person name="Okamoto M."/>
            <person name="Kumagai M."/>
            <person name="Kanamori H."/>
            <person name="Takamatsu D."/>
        </authorList>
    </citation>
    <scope>NUCLEOTIDE SEQUENCE [LARGE SCALE GENOMIC DNA]</scope>
    <source>
        <strain evidence="5 6">J41TS12</strain>
    </source>
</reference>
<dbReference type="InterPro" id="IPR006143">
    <property type="entry name" value="RND_pump_MFP"/>
</dbReference>
<protein>
    <recommendedName>
        <fullName evidence="7">Efflux RND transporter periplasmic adaptor subunit</fullName>
    </recommendedName>
</protein>
<dbReference type="Gene3D" id="2.40.30.170">
    <property type="match status" value="1"/>
</dbReference>